<reference evidence="1 2" key="1">
    <citation type="journal article" date="2016" name="Nat. Commun.">
        <title>Thousands of microbial genomes shed light on interconnected biogeochemical processes in an aquifer system.</title>
        <authorList>
            <person name="Anantharaman K."/>
            <person name="Brown C.T."/>
            <person name="Hug L.A."/>
            <person name="Sharon I."/>
            <person name="Castelle C.J."/>
            <person name="Probst A.J."/>
            <person name="Thomas B.C."/>
            <person name="Singh A."/>
            <person name="Wilkins M.J."/>
            <person name="Karaoz U."/>
            <person name="Brodie E.L."/>
            <person name="Williams K.H."/>
            <person name="Hubbard S.S."/>
            <person name="Banfield J.F."/>
        </authorList>
    </citation>
    <scope>NUCLEOTIDE SEQUENCE [LARGE SCALE GENOMIC DNA]</scope>
</reference>
<organism evidence="1 2">
    <name type="scientific">Candidatus Chisholmbacteria bacterium RIFCSPHIGHO2_01_FULL_52_32</name>
    <dbReference type="NCBI Taxonomy" id="1797591"/>
    <lineage>
        <taxon>Bacteria</taxon>
        <taxon>Candidatus Chisholmiibacteriota</taxon>
    </lineage>
</organism>
<comment type="caution">
    <text evidence="1">The sequence shown here is derived from an EMBL/GenBank/DDBJ whole genome shotgun (WGS) entry which is preliminary data.</text>
</comment>
<name>A0A1G1VTG9_9BACT</name>
<protein>
    <submittedName>
        <fullName evidence="1">Uncharacterized protein</fullName>
    </submittedName>
</protein>
<sequence>MGEGDEEIPQKSTEQLLREEVLNNLDSAINNFLENKSGEGKLVSQAAAVWEKAMQNQELSKAIEEALRQRRKALTQGFGALNIAKHGDPVRNRYDPNTWMDTVPPEFEGREADYFLDRVHSLRAFLSGLSL</sequence>
<dbReference type="Proteomes" id="UP000179233">
    <property type="component" value="Unassembled WGS sequence"/>
</dbReference>
<evidence type="ECO:0000313" key="2">
    <source>
        <dbReference type="Proteomes" id="UP000179233"/>
    </source>
</evidence>
<gene>
    <name evidence="1" type="ORF">A2786_04340</name>
</gene>
<proteinExistence type="predicted"/>
<dbReference type="EMBL" id="MHCJ01000003">
    <property type="protein sequence ID" value="OGY18696.1"/>
    <property type="molecule type" value="Genomic_DNA"/>
</dbReference>
<dbReference type="AlphaFoldDB" id="A0A1G1VTG9"/>
<evidence type="ECO:0000313" key="1">
    <source>
        <dbReference type="EMBL" id="OGY18696.1"/>
    </source>
</evidence>
<accession>A0A1G1VTG9</accession>